<dbReference type="Proteomes" id="UP001597237">
    <property type="component" value="Unassembled WGS sequence"/>
</dbReference>
<organism evidence="2 3">
    <name type="scientific">Phenylobacterium terrae</name>
    <dbReference type="NCBI Taxonomy" id="2665495"/>
    <lineage>
        <taxon>Bacteria</taxon>
        <taxon>Pseudomonadati</taxon>
        <taxon>Pseudomonadota</taxon>
        <taxon>Alphaproteobacteria</taxon>
        <taxon>Caulobacterales</taxon>
        <taxon>Caulobacteraceae</taxon>
        <taxon>Phenylobacterium</taxon>
    </lineage>
</organism>
<keyword evidence="3" id="KW-1185">Reference proteome</keyword>
<dbReference type="Pfam" id="PF04028">
    <property type="entry name" value="DUF374"/>
    <property type="match status" value="1"/>
</dbReference>
<comment type="caution">
    <text evidence="2">The sequence shown here is derived from an EMBL/GenBank/DDBJ whole genome shotgun (WGS) entry which is preliminary data.</text>
</comment>
<dbReference type="CDD" id="cd07983">
    <property type="entry name" value="LPLAT_DUF374-like"/>
    <property type="match status" value="1"/>
</dbReference>
<reference evidence="3" key="1">
    <citation type="journal article" date="2019" name="Int. J. Syst. Evol. Microbiol.">
        <title>The Global Catalogue of Microorganisms (GCM) 10K type strain sequencing project: providing services to taxonomists for standard genome sequencing and annotation.</title>
        <authorList>
            <consortium name="The Broad Institute Genomics Platform"/>
            <consortium name="The Broad Institute Genome Sequencing Center for Infectious Disease"/>
            <person name="Wu L."/>
            <person name="Ma J."/>
        </authorList>
    </citation>
    <scope>NUCLEOTIDE SEQUENCE [LARGE SCALE GENOMIC DNA]</scope>
    <source>
        <strain evidence="3">DFY28</strain>
    </source>
</reference>
<dbReference type="InterPro" id="IPR007172">
    <property type="entry name" value="DUF374"/>
</dbReference>
<feature type="domain" description="DUF374" evidence="1">
    <location>
        <begin position="69"/>
        <end position="141"/>
    </location>
</feature>
<keyword evidence="2" id="KW-0808">Transferase</keyword>
<evidence type="ECO:0000259" key="1">
    <source>
        <dbReference type="Pfam" id="PF04028"/>
    </source>
</evidence>
<dbReference type="RefSeq" id="WP_377282857.1">
    <property type="nucleotide sequence ID" value="NZ_JBHRSI010000008.1"/>
</dbReference>
<proteinExistence type="predicted"/>
<dbReference type="EMBL" id="JBHUEY010000001">
    <property type="protein sequence ID" value="MFD1783953.1"/>
    <property type="molecule type" value="Genomic_DNA"/>
</dbReference>
<name>A0ABW4N2H9_9CAUL</name>
<sequence>MKGLLRNPAVQSFLGWVLAAYLKLVLRTIRWRHENVDCVEPVLAGDGGAIALFWHGRIPLCLATAPQWWRKRTRAMISPSADGEFIAQALARAGFPAIRVSSAKPGDTAKARAAVAGFREAMTWVADGGALVITPDGPRGPNEVIAAGALQIARRTGAPVFLMGIAAHPATQLKTWDKVMFAAPFGRGAVVWDGPYHAPPKLDEAQAEALIADWSQRLSAATRRAEALVGRPVADAAAG</sequence>
<evidence type="ECO:0000313" key="2">
    <source>
        <dbReference type="EMBL" id="MFD1783953.1"/>
    </source>
</evidence>
<keyword evidence="2" id="KW-0012">Acyltransferase</keyword>
<evidence type="ECO:0000313" key="3">
    <source>
        <dbReference type="Proteomes" id="UP001597237"/>
    </source>
</evidence>
<dbReference type="GO" id="GO:0016746">
    <property type="term" value="F:acyltransferase activity"/>
    <property type="evidence" value="ECO:0007669"/>
    <property type="project" value="UniProtKB-KW"/>
</dbReference>
<gene>
    <name evidence="2" type="ORF">ACFSC0_11160</name>
</gene>
<protein>
    <submittedName>
        <fullName evidence="2">Lysophospholipid acyltransferase family protein</fullName>
    </submittedName>
</protein>
<accession>A0ABW4N2H9</accession>